<dbReference type="Proteomes" id="UP000077315">
    <property type="component" value="Unassembled WGS sequence"/>
</dbReference>
<keyword evidence="3" id="KW-1185">Reference proteome</keyword>
<organism evidence="2 3">
    <name type="scientific">Phycomyces blakesleeanus (strain ATCC 8743b / DSM 1359 / FGSC 10004 / NBRC 33097 / NRRL 1555)</name>
    <dbReference type="NCBI Taxonomy" id="763407"/>
    <lineage>
        <taxon>Eukaryota</taxon>
        <taxon>Fungi</taxon>
        <taxon>Fungi incertae sedis</taxon>
        <taxon>Mucoromycota</taxon>
        <taxon>Mucoromycotina</taxon>
        <taxon>Mucoromycetes</taxon>
        <taxon>Mucorales</taxon>
        <taxon>Phycomycetaceae</taxon>
        <taxon>Phycomyces</taxon>
    </lineage>
</organism>
<dbReference type="VEuPathDB" id="FungiDB:PHYBLDRAFT_175725"/>
<dbReference type="EMBL" id="KV441007">
    <property type="protein sequence ID" value="OAD65988.1"/>
    <property type="molecule type" value="Genomic_DNA"/>
</dbReference>
<evidence type="ECO:0000313" key="3">
    <source>
        <dbReference type="Proteomes" id="UP000077315"/>
    </source>
</evidence>
<reference evidence="3" key="1">
    <citation type="submission" date="2015-06" db="EMBL/GenBank/DDBJ databases">
        <title>Expansion of signal transduction pathways in fungi by whole-genome duplication.</title>
        <authorList>
            <consortium name="DOE Joint Genome Institute"/>
            <person name="Corrochano L.M."/>
            <person name="Kuo A."/>
            <person name="Marcet-Houben M."/>
            <person name="Polaino S."/>
            <person name="Salamov A."/>
            <person name="Villalobos J.M."/>
            <person name="Alvarez M.I."/>
            <person name="Avalos J."/>
            <person name="Benito E.P."/>
            <person name="Benoit I."/>
            <person name="Burger G."/>
            <person name="Camino L.P."/>
            <person name="Canovas D."/>
            <person name="Cerda-Olmedo E."/>
            <person name="Cheng J.-F."/>
            <person name="Dominguez A."/>
            <person name="Elias M."/>
            <person name="Eslava A.P."/>
            <person name="Glaser F."/>
            <person name="Grimwood J."/>
            <person name="Gutierrez G."/>
            <person name="Heitman J."/>
            <person name="Henrissat B."/>
            <person name="Iturriaga E.A."/>
            <person name="Lang B.F."/>
            <person name="Lavin J.L."/>
            <person name="Lee S."/>
            <person name="Li W."/>
            <person name="Lindquist E."/>
            <person name="Lopez-Garcia S."/>
            <person name="Luque E.M."/>
            <person name="Marcos A.T."/>
            <person name="Martin J."/>
            <person name="McCluskey K."/>
            <person name="Medina H.R."/>
            <person name="Miralles-Duran A."/>
            <person name="Miyazaki A."/>
            <person name="Munoz-Torres E."/>
            <person name="Oguiza J.A."/>
            <person name="Ohm R."/>
            <person name="Olmedo M."/>
            <person name="Orejas M."/>
            <person name="Ortiz-Castellanos L."/>
            <person name="Pisabarro A.G."/>
            <person name="Rodriguez-Romero J."/>
            <person name="Ruiz-Herrera J."/>
            <person name="Ruiz-Vazquez R."/>
            <person name="Sanz C."/>
            <person name="Schackwitz W."/>
            <person name="Schmutz J."/>
            <person name="Shahriari M."/>
            <person name="Shelest E."/>
            <person name="Silva-Franco F."/>
            <person name="Soanes D."/>
            <person name="Syed K."/>
            <person name="Tagua V.G."/>
            <person name="Talbot N.J."/>
            <person name="Thon M."/>
            <person name="De vries R.P."/>
            <person name="Wiebenga A."/>
            <person name="Yadav J.S."/>
            <person name="Braun E.L."/>
            <person name="Baker S."/>
            <person name="Garre V."/>
            <person name="Horwitz B."/>
            <person name="Torres-Martinez S."/>
            <person name="Idnurm A."/>
            <person name="Herrera-Estrella A."/>
            <person name="Gabaldon T."/>
            <person name="Grigoriev I.V."/>
        </authorList>
    </citation>
    <scope>NUCLEOTIDE SEQUENCE [LARGE SCALE GENOMIC DNA]</scope>
    <source>
        <strain evidence="3">NRRL 1555(-)</strain>
    </source>
</reference>
<dbReference type="AlphaFoldDB" id="A0A167JHE9"/>
<sequence length="161" mass="18624">MAGQFYTAEMNTNFDLVHCYRILAKQPRWQVYLPGYSSTKTQRPKVKKAAAIVIDDDERPSVLPTRATKRNNTENQGSLKRKHEDVIEILSSDEERTIRNKSKSTESGEQSIEGTQKKLLVKLHFDSKENIEEHHYATSKTRSMSLSIIIMMLFGNYEPRF</sequence>
<proteinExistence type="predicted"/>
<evidence type="ECO:0008006" key="4">
    <source>
        <dbReference type="Google" id="ProtNLM"/>
    </source>
</evidence>
<feature type="region of interest" description="Disordered" evidence="1">
    <location>
        <begin position="59"/>
        <end position="113"/>
    </location>
</feature>
<dbReference type="RefSeq" id="XP_018284028.1">
    <property type="nucleotide sequence ID" value="XM_018437555.1"/>
</dbReference>
<accession>A0A167JHE9</accession>
<name>A0A167JHE9_PHYB8</name>
<dbReference type="GeneID" id="28998461"/>
<evidence type="ECO:0000256" key="1">
    <source>
        <dbReference type="SAM" id="MobiDB-lite"/>
    </source>
</evidence>
<feature type="compositionally biased region" description="Basic and acidic residues" evidence="1">
    <location>
        <begin position="93"/>
        <end position="106"/>
    </location>
</feature>
<evidence type="ECO:0000313" key="2">
    <source>
        <dbReference type="EMBL" id="OAD65988.1"/>
    </source>
</evidence>
<gene>
    <name evidence="2" type="ORF">PHYBLDRAFT_175725</name>
</gene>
<dbReference type="InParanoid" id="A0A167JHE9"/>
<protein>
    <recommendedName>
        <fullName evidence="4">No apical meristem-associated C-terminal domain-containing protein</fullName>
    </recommendedName>
</protein>